<organism evidence="8 9">
    <name type="scientific">Granulicella cerasi</name>
    <dbReference type="NCBI Taxonomy" id="741063"/>
    <lineage>
        <taxon>Bacteria</taxon>
        <taxon>Pseudomonadati</taxon>
        <taxon>Acidobacteriota</taxon>
        <taxon>Terriglobia</taxon>
        <taxon>Terriglobales</taxon>
        <taxon>Acidobacteriaceae</taxon>
        <taxon>Granulicella</taxon>
    </lineage>
</organism>
<evidence type="ECO:0000256" key="5">
    <source>
        <dbReference type="ARBA" id="ARBA00022793"/>
    </source>
</evidence>
<keyword evidence="5" id="KW-0210">Decarboxylase</keyword>
<comment type="pathway">
    <text evidence="2">Purine metabolism; urate degradation; (S)-allantoin from urate: step 3/3.</text>
</comment>
<evidence type="ECO:0000313" key="9">
    <source>
        <dbReference type="Proteomes" id="UP001596391"/>
    </source>
</evidence>
<dbReference type="EC" id="4.1.1.97" evidence="3"/>
<reference evidence="9" key="1">
    <citation type="journal article" date="2019" name="Int. J. Syst. Evol. Microbiol.">
        <title>The Global Catalogue of Microorganisms (GCM) 10K type strain sequencing project: providing services to taxonomists for standard genome sequencing and annotation.</title>
        <authorList>
            <consortium name="The Broad Institute Genomics Platform"/>
            <consortium name="The Broad Institute Genome Sequencing Center for Infectious Disease"/>
            <person name="Wu L."/>
            <person name="Ma J."/>
        </authorList>
    </citation>
    <scope>NUCLEOTIDE SEQUENCE [LARGE SCALE GENOMIC DNA]</scope>
    <source>
        <strain evidence="9">CGMCC 1.16026</strain>
    </source>
</reference>
<dbReference type="InterPro" id="IPR017595">
    <property type="entry name" value="OHCU_decarboxylase-2"/>
</dbReference>
<dbReference type="Gene3D" id="1.10.3330.10">
    <property type="entry name" value="Oxo-4-hydroxy-4-carboxy-5-ureidoimidazoline decarboxylase"/>
    <property type="match status" value="1"/>
</dbReference>
<dbReference type="SUPFAM" id="SSF158694">
    <property type="entry name" value="UraD-Like"/>
    <property type="match status" value="1"/>
</dbReference>
<dbReference type="Pfam" id="PF09349">
    <property type="entry name" value="OHCU_decarbox"/>
    <property type="match status" value="1"/>
</dbReference>
<dbReference type="RefSeq" id="WP_263371555.1">
    <property type="nucleotide sequence ID" value="NZ_JAGSYD010000003.1"/>
</dbReference>
<dbReference type="GO" id="GO:0051997">
    <property type="term" value="F:2-oxo-4-hydroxy-4-carboxy-5-ureidoimidazoline decarboxylase activity"/>
    <property type="evidence" value="ECO:0007669"/>
    <property type="project" value="UniProtKB-EC"/>
</dbReference>
<dbReference type="NCBIfam" id="TIGR03180">
    <property type="entry name" value="UraD_2"/>
    <property type="match status" value="1"/>
</dbReference>
<dbReference type="InterPro" id="IPR018020">
    <property type="entry name" value="OHCU_decarboxylase"/>
</dbReference>
<evidence type="ECO:0000256" key="3">
    <source>
        <dbReference type="ARBA" id="ARBA00012257"/>
    </source>
</evidence>
<evidence type="ECO:0000256" key="1">
    <source>
        <dbReference type="ARBA" id="ARBA00001163"/>
    </source>
</evidence>
<protein>
    <recommendedName>
        <fullName evidence="3">2-oxo-4-hydroxy-4-carboxy-5-ureidoimidazoline decarboxylase</fullName>
        <ecNumber evidence="3">4.1.1.97</ecNumber>
    </recommendedName>
</protein>
<keyword evidence="9" id="KW-1185">Reference proteome</keyword>
<evidence type="ECO:0000256" key="4">
    <source>
        <dbReference type="ARBA" id="ARBA00022631"/>
    </source>
</evidence>
<keyword evidence="6 8" id="KW-0456">Lyase</keyword>
<dbReference type="NCBIfam" id="NF010372">
    <property type="entry name" value="PRK13798.1"/>
    <property type="match status" value="1"/>
</dbReference>
<proteinExistence type="predicted"/>
<comment type="catalytic activity">
    <reaction evidence="1">
        <text>5-hydroxy-2-oxo-4-ureido-2,5-dihydro-1H-imidazole-5-carboxylate + H(+) = (S)-allantoin + CO2</text>
        <dbReference type="Rhea" id="RHEA:26301"/>
        <dbReference type="ChEBI" id="CHEBI:15378"/>
        <dbReference type="ChEBI" id="CHEBI:15678"/>
        <dbReference type="ChEBI" id="CHEBI:16526"/>
        <dbReference type="ChEBI" id="CHEBI:58639"/>
        <dbReference type="EC" id="4.1.1.97"/>
    </reaction>
</comment>
<gene>
    <name evidence="8" type="primary">uraD</name>
    <name evidence="8" type="ORF">ACFQBQ_06095</name>
</gene>
<comment type="caution">
    <text evidence="8">The sequence shown here is derived from an EMBL/GenBank/DDBJ whole genome shotgun (WGS) entry which is preliminary data.</text>
</comment>
<evidence type="ECO:0000256" key="2">
    <source>
        <dbReference type="ARBA" id="ARBA00004754"/>
    </source>
</evidence>
<evidence type="ECO:0000313" key="8">
    <source>
        <dbReference type="EMBL" id="MFC6645164.1"/>
    </source>
</evidence>
<dbReference type="InterPro" id="IPR036778">
    <property type="entry name" value="OHCU_decarboxylase_sf"/>
</dbReference>
<evidence type="ECO:0000256" key="6">
    <source>
        <dbReference type="ARBA" id="ARBA00023239"/>
    </source>
</evidence>
<dbReference type="PANTHER" id="PTHR43466">
    <property type="entry name" value="2-OXO-4-HYDROXY-4-CARBOXY-5-UREIDOIMIDAZOLINE DECARBOXYLASE-RELATED"/>
    <property type="match status" value="1"/>
</dbReference>
<sequence>MSLNFTPSSNPILEAWNRTEQDTATQTILPCNGSRAWAIGVVNDYPYDTPEQLFASADKVWWSLDAGAWQEAFDSHPRIGEAKAKAATEKSLSWSEGEQAAANPDDLVKAQLAAANKEYEAKFGRIFIVCATGKSAAEMLAILQKRMSNDAATELREAAEQQRQITQLRLRKWLELPLDYPAAPAIKEAK</sequence>
<dbReference type="PANTHER" id="PTHR43466:SF1">
    <property type="entry name" value="2-OXO-4-HYDROXY-4-CARBOXY-5-UREIDOIMIDAZOLINE DECARBOXYLASE-RELATED"/>
    <property type="match status" value="1"/>
</dbReference>
<dbReference type="Proteomes" id="UP001596391">
    <property type="component" value="Unassembled WGS sequence"/>
</dbReference>
<name>A0ABW1Z6S7_9BACT</name>
<keyword evidence="4" id="KW-0659">Purine metabolism</keyword>
<evidence type="ECO:0000259" key="7">
    <source>
        <dbReference type="Pfam" id="PF09349"/>
    </source>
</evidence>
<feature type="domain" description="Oxo-4-hydroxy-4-carboxy-5-ureidoimidazoline decarboxylase" evidence="7">
    <location>
        <begin position="17"/>
        <end position="171"/>
    </location>
</feature>
<accession>A0ABW1Z6S7</accession>
<dbReference type="EMBL" id="JBHSWI010000001">
    <property type="protein sequence ID" value="MFC6645164.1"/>
    <property type="molecule type" value="Genomic_DNA"/>
</dbReference>